<feature type="coiled-coil region" evidence="1">
    <location>
        <begin position="26"/>
        <end position="244"/>
    </location>
</feature>
<feature type="region of interest" description="Disordered" evidence="2">
    <location>
        <begin position="322"/>
        <end position="354"/>
    </location>
</feature>
<keyword evidence="4" id="KW-1185">Reference proteome</keyword>
<name>A0A2U9BW54_SCOMX</name>
<evidence type="ECO:0008006" key="5">
    <source>
        <dbReference type="Google" id="ProtNLM"/>
    </source>
</evidence>
<dbReference type="Proteomes" id="UP000246464">
    <property type="component" value="Chromosome 9"/>
</dbReference>
<gene>
    <name evidence="3" type="ORF">SMAX5B_002763</name>
</gene>
<proteinExistence type="predicted"/>
<keyword evidence="1" id="KW-0175">Coiled coil</keyword>
<accession>A0A2U9BW54</accession>
<protein>
    <recommendedName>
        <fullName evidence="5">Cilia- and flagella-associated protein 157</fullName>
    </recommendedName>
</protein>
<evidence type="ECO:0000256" key="2">
    <source>
        <dbReference type="SAM" id="MobiDB-lite"/>
    </source>
</evidence>
<sequence>MALETDSDVKEKSLYQKQIGFVGDELERCQLKCDELNKRNKDLVSLLTALEEDKEDIAEYLIAKEAEEEKKVEEFAELLQNQQQAAERDVVALRLQHGEELPELSDRLQAERTVQVEKLQKQREMLTERMSLEKQLVAQREEHGAEIQSLTTENEEVAEERQTIPDDCVEPPAIQMMLHRLEVMEEIDNLREREREATRHCDMDKMRTDIEKVTRRILARTTEAEQLTKKCKQLEAKLNNWSVTHECSLGEEQHLRQRLAPVSEACGQKLTRVAKLVRQRSRRWLLQGDMKKHAHVLRDVLTDSDDTSETRHKTLMLLDLMESTAHEGTGPAPQDPTGRGGRGPTPECSDSESPWYLDLCDPAS</sequence>
<dbReference type="AlphaFoldDB" id="A0A2U9BW54"/>
<organism evidence="3 4">
    <name type="scientific">Scophthalmus maximus</name>
    <name type="common">Turbot</name>
    <name type="synonym">Psetta maxima</name>
    <dbReference type="NCBI Taxonomy" id="52904"/>
    <lineage>
        <taxon>Eukaryota</taxon>
        <taxon>Metazoa</taxon>
        <taxon>Chordata</taxon>
        <taxon>Craniata</taxon>
        <taxon>Vertebrata</taxon>
        <taxon>Euteleostomi</taxon>
        <taxon>Actinopterygii</taxon>
        <taxon>Neopterygii</taxon>
        <taxon>Teleostei</taxon>
        <taxon>Neoteleostei</taxon>
        <taxon>Acanthomorphata</taxon>
        <taxon>Carangaria</taxon>
        <taxon>Pleuronectiformes</taxon>
        <taxon>Pleuronectoidei</taxon>
        <taxon>Scophthalmidae</taxon>
        <taxon>Scophthalmus</taxon>
    </lineage>
</organism>
<evidence type="ECO:0000256" key="1">
    <source>
        <dbReference type="SAM" id="Coils"/>
    </source>
</evidence>
<evidence type="ECO:0000313" key="4">
    <source>
        <dbReference type="Proteomes" id="UP000246464"/>
    </source>
</evidence>
<reference evidence="3 4" key="1">
    <citation type="submission" date="2017-12" db="EMBL/GenBank/DDBJ databases">
        <title>Integrating genomic resources of turbot (Scophthalmus maximus) in depth evaluation of genetic and physical mapping variation across individuals.</title>
        <authorList>
            <person name="Martinez P."/>
        </authorList>
    </citation>
    <scope>NUCLEOTIDE SEQUENCE [LARGE SCALE GENOMIC DNA]</scope>
</reference>
<dbReference type="EMBL" id="CP026251">
    <property type="protein sequence ID" value="AWP07729.1"/>
    <property type="molecule type" value="Genomic_DNA"/>
</dbReference>
<evidence type="ECO:0000313" key="3">
    <source>
        <dbReference type="EMBL" id="AWP07729.1"/>
    </source>
</evidence>